<dbReference type="Proteomes" id="UP000184386">
    <property type="component" value="Unassembled WGS sequence"/>
</dbReference>
<organism evidence="1 2">
    <name type="scientific">Anaerocolumna jejuensis DSM 15929</name>
    <dbReference type="NCBI Taxonomy" id="1121322"/>
    <lineage>
        <taxon>Bacteria</taxon>
        <taxon>Bacillati</taxon>
        <taxon>Bacillota</taxon>
        <taxon>Clostridia</taxon>
        <taxon>Lachnospirales</taxon>
        <taxon>Lachnospiraceae</taxon>
        <taxon>Anaerocolumna</taxon>
    </lineage>
</organism>
<accession>A0A1M6JHF7</accession>
<dbReference type="InterPro" id="IPR026906">
    <property type="entry name" value="LRR_5"/>
</dbReference>
<reference evidence="1 2" key="1">
    <citation type="submission" date="2016-11" db="EMBL/GenBank/DDBJ databases">
        <authorList>
            <person name="Jaros S."/>
            <person name="Januszkiewicz K."/>
            <person name="Wedrychowicz H."/>
        </authorList>
    </citation>
    <scope>NUCLEOTIDE SEQUENCE [LARGE SCALE GENOMIC DNA]</scope>
    <source>
        <strain evidence="1 2">DSM 15929</strain>
    </source>
</reference>
<dbReference type="InterPro" id="IPR032675">
    <property type="entry name" value="LRR_dom_sf"/>
</dbReference>
<dbReference type="EMBL" id="FRAC01000006">
    <property type="protein sequence ID" value="SHJ46106.1"/>
    <property type="molecule type" value="Genomic_DNA"/>
</dbReference>
<dbReference type="RefSeq" id="WP_073271724.1">
    <property type="nucleotide sequence ID" value="NZ_FRAC01000006.1"/>
</dbReference>
<proteinExistence type="predicted"/>
<sequence>MKEEIPGSLAIKYRIKDGQAVILSCTGTSGYVRLPDVIEGLPVKEIGNYSFSEPEEGINSLEVPAEIKEYIHQGVDTPFSRMELISGKKLKEVFLPDGISRIGEYAFYNCTELESICLGEGVIDFGNGAFMNCDNLKSLYFRTNPEDITGLSGFLREIQGELTVIFEKDEKKAEFIFPEYYEESIENTPARVFHYLIHGAGYRYRQCLKMGVPDIPAYDALFSTPEIQTEDDTALNIALCRLKHPYELSEACKAHYIHYLKLHGRETITKYILANDAPGLTTLQKEGILAPALMDFALKESIRNKKPECTGVLLSLQEVNIKKEDNKFQL</sequence>
<dbReference type="STRING" id="1121322.SAMN02745136_00082"/>
<keyword evidence="2" id="KW-1185">Reference proteome</keyword>
<dbReference type="SUPFAM" id="SSF52058">
    <property type="entry name" value="L domain-like"/>
    <property type="match status" value="1"/>
</dbReference>
<dbReference type="InterPro" id="IPR053139">
    <property type="entry name" value="Surface_bspA-like"/>
</dbReference>
<gene>
    <name evidence="1" type="ORF">SAMN02745136_00082</name>
</gene>
<dbReference type="Pfam" id="PF13306">
    <property type="entry name" value="LRR_5"/>
    <property type="match status" value="1"/>
</dbReference>
<protein>
    <submittedName>
        <fullName evidence="1">Leucine rich repeat-containing protein</fullName>
    </submittedName>
</protein>
<dbReference type="AlphaFoldDB" id="A0A1M6JHF7"/>
<name>A0A1M6JHF7_9FIRM</name>
<dbReference type="OrthoDB" id="1824119at2"/>
<evidence type="ECO:0000313" key="1">
    <source>
        <dbReference type="EMBL" id="SHJ46106.1"/>
    </source>
</evidence>
<dbReference type="PANTHER" id="PTHR45661">
    <property type="entry name" value="SURFACE ANTIGEN"/>
    <property type="match status" value="1"/>
</dbReference>
<dbReference type="PANTHER" id="PTHR45661:SF3">
    <property type="entry name" value="IG-LIKE DOMAIN-CONTAINING PROTEIN"/>
    <property type="match status" value="1"/>
</dbReference>
<evidence type="ECO:0000313" key="2">
    <source>
        <dbReference type="Proteomes" id="UP000184386"/>
    </source>
</evidence>
<dbReference type="Gene3D" id="3.80.10.10">
    <property type="entry name" value="Ribonuclease Inhibitor"/>
    <property type="match status" value="1"/>
</dbReference>